<dbReference type="Proteomes" id="UP000515847">
    <property type="component" value="Chromosome"/>
</dbReference>
<sequence length="295" mass="32299">MNNQAENLRLLAQRMKSNLQAQINGETKITRVITVTSGKGGVGKSNFTVNLGIALCELGQKVIILDADLGLANIDVILGISPAYNLAHVMAGEQTIKEILCEGPKGVKIIPGGSGMHELANLKDWQLEHFLAKLSQLEGDADILLIDTGAGLSRSVLSFALAADEIIVITTPEPTALTDAYGLIKTIRQQRYQGKVNLVVNRVFSSAEANVAYNKLKIVVNRFLKYSLDFLGYINEDPKVAQAVREQQPFALAFPHTQATHDIYLMAAKICNQEYKPPLYHGVKGFFHKVANFLK</sequence>
<keyword evidence="4" id="KW-1185">Reference proteome</keyword>
<dbReference type="PIRSF" id="PIRSF003092">
    <property type="entry name" value="MinD"/>
    <property type="match status" value="1"/>
</dbReference>
<organism evidence="3 4">
    <name type="scientific">Thermanaerosceptrum fracticalcis</name>
    <dbReference type="NCBI Taxonomy" id="1712410"/>
    <lineage>
        <taxon>Bacteria</taxon>
        <taxon>Bacillati</taxon>
        <taxon>Bacillota</taxon>
        <taxon>Clostridia</taxon>
        <taxon>Eubacteriales</taxon>
        <taxon>Peptococcaceae</taxon>
        <taxon>Thermanaerosceptrum</taxon>
    </lineage>
</organism>
<dbReference type="Gene3D" id="3.40.50.300">
    <property type="entry name" value="P-loop containing nucleotide triphosphate hydrolases"/>
    <property type="match status" value="1"/>
</dbReference>
<protein>
    <submittedName>
        <fullName evidence="3">P-loop NTPase</fullName>
    </submittedName>
</protein>
<dbReference type="AlphaFoldDB" id="A0A7G6E0Z6"/>
<evidence type="ECO:0000256" key="1">
    <source>
        <dbReference type="ARBA" id="ARBA00022741"/>
    </source>
</evidence>
<accession>A0A7G6E0Z6</accession>
<keyword evidence="1" id="KW-0547">Nucleotide-binding</keyword>
<gene>
    <name evidence="3" type="ORF">BR63_05150</name>
</gene>
<evidence type="ECO:0000313" key="4">
    <source>
        <dbReference type="Proteomes" id="UP000515847"/>
    </source>
</evidence>
<keyword evidence="2" id="KW-0067">ATP-binding</keyword>
<dbReference type="GO" id="GO:0051782">
    <property type="term" value="P:negative regulation of cell division"/>
    <property type="evidence" value="ECO:0007669"/>
    <property type="project" value="TreeGrafter"/>
</dbReference>
<dbReference type="InterPro" id="IPR033875">
    <property type="entry name" value="FlhG"/>
</dbReference>
<dbReference type="PANTHER" id="PTHR43384">
    <property type="entry name" value="SEPTUM SITE-DETERMINING PROTEIN MIND HOMOLOG, CHLOROPLASTIC-RELATED"/>
    <property type="match status" value="1"/>
</dbReference>
<proteinExistence type="predicted"/>
<dbReference type="OrthoDB" id="9816297at2"/>
<dbReference type="EMBL" id="CP045798">
    <property type="protein sequence ID" value="QNB45750.1"/>
    <property type="molecule type" value="Genomic_DNA"/>
</dbReference>
<evidence type="ECO:0000256" key="2">
    <source>
        <dbReference type="ARBA" id="ARBA00022840"/>
    </source>
</evidence>
<dbReference type="InterPro" id="IPR027417">
    <property type="entry name" value="P-loop_NTPase"/>
</dbReference>
<dbReference type="KEGG" id="tfr:BR63_05150"/>
<dbReference type="GO" id="GO:0016887">
    <property type="term" value="F:ATP hydrolysis activity"/>
    <property type="evidence" value="ECO:0007669"/>
    <property type="project" value="TreeGrafter"/>
</dbReference>
<dbReference type="InterPro" id="IPR033756">
    <property type="entry name" value="YlxH/NBP35"/>
</dbReference>
<dbReference type="RefSeq" id="WP_034419732.1">
    <property type="nucleotide sequence ID" value="NZ_CP045798.1"/>
</dbReference>
<dbReference type="SUPFAM" id="SSF52540">
    <property type="entry name" value="P-loop containing nucleoside triphosphate hydrolases"/>
    <property type="match status" value="1"/>
</dbReference>
<dbReference type="Pfam" id="PF10609">
    <property type="entry name" value="ParA"/>
    <property type="match status" value="1"/>
</dbReference>
<reference evidence="3 4" key="1">
    <citation type="journal article" date="2019" name="Front. Microbiol.">
        <title>Thermoanaerosceptrum fracticalcis gen. nov. sp. nov., a Novel Fumarate-Fermenting Microorganism From a Deep Fractured Carbonate Aquifer of the US Great Basin.</title>
        <authorList>
            <person name="Hamilton-Brehm S.D."/>
            <person name="Stewart L.E."/>
            <person name="Zavarin M."/>
            <person name="Caldwell M."/>
            <person name="Lawson P.A."/>
            <person name="Onstott T.C."/>
            <person name="Grzymski J."/>
            <person name="Neveux I."/>
            <person name="Lollar B.S."/>
            <person name="Russell C.E."/>
            <person name="Moser D.P."/>
        </authorList>
    </citation>
    <scope>NUCLEOTIDE SEQUENCE [LARGE SCALE GENOMIC DNA]</scope>
    <source>
        <strain evidence="3 4">DRI-13</strain>
    </source>
</reference>
<dbReference type="GO" id="GO:0005524">
    <property type="term" value="F:ATP binding"/>
    <property type="evidence" value="ECO:0007669"/>
    <property type="project" value="UniProtKB-KW"/>
</dbReference>
<dbReference type="GO" id="GO:0009898">
    <property type="term" value="C:cytoplasmic side of plasma membrane"/>
    <property type="evidence" value="ECO:0007669"/>
    <property type="project" value="TreeGrafter"/>
</dbReference>
<dbReference type="CDD" id="cd02038">
    <property type="entry name" value="FlhG-like"/>
    <property type="match status" value="1"/>
</dbReference>
<dbReference type="InterPro" id="IPR025501">
    <property type="entry name" value="MinD_FleN"/>
</dbReference>
<dbReference type="GO" id="GO:0005829">
    <property type="term" value="C:cytosol"/>
    <property type="evidence" value="ECO:0007669"/>
    <property type="project" value="TreeGrafter"/>
</dbReference>
<dbReference type="PANTHER" id="PTHR43384:SF4">
    <property type="entry name" value="CELLULOSE BIOSYNTHESIS PROTEIN BCSQ-RELATED"/>
    <property type="match status" value="1"/>
</dbReference>
<evidence type="ECO:0000313" key="3">
    <source>
        <dbReference type="EMBL" id="QNB45750.1"/>
    </source>
</evidence>
<name>A0A7G6E0Z6_THEFR</name>
<dbReference type="InterPro" id="IPR050625">
    <property type="entry name" value="ParA/MinD_ATPase"/>
</dbReference>